<keyword evidence="4" id="KW-0808">Transferase</keyword>
<dbReference type="InterPro" id="IPR036802">
    <property type="entry name" value="ATP-guanido_PTrfase_N_sf"/>
</dbReference>
<dbReference type="Gene3D" id="1.10.135.10">
    <property type="entry name" value="ATP:guanido phosphotransferase, N-terminal domain"/>
    <property type="match status" value="1"/>
</dbReference>
<comment type="caution">
    <text evidence="4">The sequence shown here is derived from an EMBL/GenBank/DDBJ whole genome shotgun (WGS) entry which is preliminary data.</text>
</comment>
<sequence length="185" mass="20392">MATTENEVPAPASTEEVEKPKQEENSTAPPPATENSVPVENQGAAEAPEEDKPEEDKTEDKAEDKTEDKAEDKTEDKAEDKTEDKSEDKADEKKAEEAPPAHVIEAEEMFKTLTAAEDCHSLLRKHLTQAVFDKIKAKKTSLGGTLVDCIRSGKFIPSPQIVFNLFSSAYRDTHFSTDKKKDGSK</sequence>
<dbReference type="SUPFAM" id="SSF48034">
    <property type="entry name" value="Guanido kinase N-terminal domain"/>
    <property type="match status" value="1"/>
</dbReference>
<organism evidence="4 5">
    <name type="scientific">Plakobranchus ocellatus</name>
    <dbReference type="NCBI Taxonomy" id="259542"/>
    <lineage>
        <taxon>Eukaryota</taxon>
        <taxon>Metazoa</taxon>
        <taxon>Spiralia</taxon>
        <taxon>Lophotrochozoa</taxon>
        <taxon>Mollusca</taxon>
        <taxon>Gastropoda</taxon>
        <taxon>Heterobranchia</taxon>
        <taxon>Euthyneura</taxon>
        <taxon>Panpulmonata</taxon>
        <taxon>Sacoglossa</taxon>
        <taxon>Placobranchoidea</taxon>
        <taxon>Plakobranchidae</taxon>
        <taxon>Plakobranchus</taxon>
    </lineage>
</organism>
<name>A0AAV3ZED5_9GAST</name>
<dbReference type="EMBL" id="BLXT01002363">
    <property type="protein sequence ID" value="GFN93646.1"/>
    <property type="molecule type" value="Genomic_DNA"/>
</dbReference>
<dbReference type="InterPro" id="IPR022413">
    <property type="entry name" value="ATP-guanido_PTrfase_N"/>
</dbReference>
<evidence type="ECO:0000313" key="4">
    <source>
        <dbReference type="EMBL" id="GFN93646.1"/>
    </source>
</evidence>
<dbReference type="Pfam" id="PF02807">
    <property type="entry name" value="ATP-gua_PtransN"/>
    <property type="match status" value="1"/>
</dbReference>
<keyword evidence="5" id="KW-1185">Reference proteome</keyword>
<feature type="compositionally biased region" description="Basic and acidic residues" evidence="2">
    <location>
        <begin position="54"/>
        <end position="105"/>
    </location>
</feature>
<reference evidence="4 5" key="1">
    <citation type="journal article" date="2021" name="Elife">
        <title>Chloroplast acquisition without the gene transfer in kleptoplastic sea slugs, Plakobranchus ocellatus.</title>
        <authorList>
            <person name="Maeda T."/>
            <person name="Takahashi S."/>
            <person name="Yoshida T."/>
            <person name="Shimamura S."/>
            <person name="Takaki Y."/>
            <person name="Nagai Y."/>
            <person name="Toyoda A."/>
            <person name="Suzuki Y."/>
            <person name="Arimoto A."/>
            <person name="Ishii H."/>
            <person name="Satoh N."/>
            <person name="Nishiyama T."/>
            <person name="Hasebe M."/>
            <person name="Maruyama T."/>
            <person name="Minagawa J."/>
            <person name="Obokata J."/>
            <person name="Shigenobu S."/>
        </authorList>
    </citation>
    <scope>NUCLEOTIDE SEQUENCE [LARGE SCALE GENOMIC DNA]</scope>
</reference>
<dbReference type="PROSITE" id="PS51509">
    <property type="entry name" value="PHOSPHAGEN_KINASE_N"/>
    <property type="match status" value="1"/>
</dbReference>
<evidence type="ECO:0000259" key="3">
    <source>
        <dbReference type="PROSITE" id="PS51509"/>
    </source>
</evidence>
<evidence type="ECO:0000313" key="5">
    <source>
        <dbReference type="Proteomes" id="UP000735302"/>
    </source>
</evidence>
<keyword evidence="4" id="KW-0418">Kinase</keyword>
<dbReference type="GO" id="GO:0016301">
    <property type="term" value="F:kinase activity"/>
    <property type="evidence" value="ECO:0007669"/>
    <property type="project" value="UniProtKB-KW"/>
</dbReference>
<evidence type="ECO:0000256" key="1">
    <source>
        <dbReference type="PROSITE-ProRule" id="PRU00842"/>
    </source>
</evidence>
<dbReference type="Proteomes" id="UP000735302">
    <property type="component" value="Unassembled WGS sequence"/>
</dbReference>
<comment type="similarity">
    <text evidence="1">Belongs to the ATP:guanido phosphotransferase family.</text>
</comment>
<accession>A0AAV3ZED5</accession>
<gene>
    <name evidence="4" type="ORF">PoB_002015200</name>
</gene>
<feature type="domain" description="Phosphagen kinase N-terminal" evidence="3">
    <location>
        <begin position="105"/>
        <end position="185"/>
    </location>
</feature>
<proteinExistence type="inferred from homology"/>
<feature type="region of interest" description="Disordered" evidence="2">
    <location>
        <begin position="1"/>
        <end position="105"/>
    </location>
</feature>
<protein>
    <submittedName>
        <fullName evidence="4">Arginine kinase</fullName>
    </submittedName>
</protein>
<dbReference type="AlphaFoldDB" id="A0AAV3ZED5"/>
<evidence type="ECO:0000256" key="2">
    <source>
        <dbReference type="SAM" id="MobiDB-lite"/>
    </source>
</evidence>